<reference evidence="2 3" key="1">
    <citation type="journal article" date="2012" name="BMC Genomics">
        <title>Complete genome sequence, lifestyle, and multi-drug resistance of the human pathogen Corynebacterium resistens DSM 45100 isolated from blood samples of a leukemia patient.</title>
        <authorList>
            <person name="Schroder J."/>
            <person name="Maus I."/>
            <person name="Meyer K."/>
            <person name="Wordemann S."/>
            <person name="Blom J."/>
            <person name="Jaenicke S."/>
            <person name="Schneider J."/>
            <person name="Trost E."/>
            <person name="Tauch A."/>
        </authorList>
    </citation>
    <scope>NUCLEOTIDE SEQUENCE [LARGE SCALE GENOMIC DNA]</scope>
    <source>
        <strain evidence="3">DSM 45100 / JCM 12819 / CCUG 50093 / GTC 2026 / SICGH 158</strain>
    </source>
</reference>
<accession>F8E1C1</accession>
<evidence type="ECO:0000313" key="3">
    <source>
        <dbReference type="Proteomes" id="UP000000492"/>
    </source>
</evidence>
<dbReference type="PANTHER" id="PTHR46233:SF1">
    <property type="entry name" value="CONSERVED PROTEIN"/>
    <property type="match status" value="1"/>
</dbReference>
<dbReference type="EMBL" id="CP002857">
    <property type="protein sequence ID" value="AEI09285.1"/>
    <property type="molecule type" value="Genomic_DNA"/>
</dbReference>
<keyword evidence="3" id="KW-1185">Reference proteome</keyword>
<dbReference type="SMART" id="SM00849">
    <property type="entry name" value="Lactamase_B"/>
    <property type="match status" value="1"/>
</dbReference>
<protein>
    <recommendedName>
        <fullName evidence="1">Metallo-beta-lactamase domain-containing protein</fullName>
    </recommendedName>
</protein>
<organism evidence="2 3">
    <name type="scientific">Corynebacterium resistens (strain DSM 45100 / JCM 12819 / GTC 2026 / SICGH 158)</name>
    <dbReference type="NCBI Taxonomy" id="662755"/>
    <lineage>
        <taxon>Bacteria</taxon>
        <taxon>Bacillati</taxon>
        <taxon>Actinomycetota</taxon>
        <taxon>Actinomycetes</taxon>
        <taxon>Mycobacteriales</taxon>
        <taxon>Corynebacteriaceae</taxon>
        <taxon>Corynebacterium</taxon>
    </lineage>
</organism>
<dbReference type="KEGG" id="crd:CRES_0929"/>
<dbReference type="AlphaFoldDB" id="F8E1C1"/>
<dbReference type="CDD" id="cd06262">
    <property type="entry name" value="metallo-hydrolase-like_MBL-fold"/>
    <property type="match status" value="1"/>
</dbReference>
<dbReference type="STRING" id="662755.CRES_0929"/>
<dbReference type="Gene3D" id="3.60.15.10">
    <property type="entry name" value="Ribonuclease Z/Hydroxyacylglutathione hydrolase-like"/>
    <property type="match status" value="1"/>
</dbReference>
<feature type="domain" description="Metallo-beta-lactamase" evidence="1">
    <location>
        <begin position="60"/>
        <end position="235"/>
    </location>
</feature>
<evidence type="ECO:0000259" key="1">
    <source>
        <dbReference type="SMART" id="SM00849"/>
    </source>
</evidence>
<evidence type="ECO:0000313" key="2">
    <source>
        <dbReference type="EMBL" id="AEI09285.1"/>
    </source>
</evidence>
<sequence>MFTASSSCHALPVAFATVEHMTKPTLNHVTHFGSLTEPRMTEVVKGSDFAVAHTTVGNMDNNCWIIARDGQALLIDAADDSAHLLGVAEELGVEIKDVLTTHQHADHTRALSEVLQKTGARHHAPRKDAEALPEPADEVYGTEDGTPEQLRLVADALNSLGLQVVELRGHTPGGLAVLGKLPDAASSSPCAWVGDSVFPGGVGKTSNDEDFQQLLDDVTTRIFSLPADTILFPGHGDATTVGEEKPKVNEWRARGW</sequence>
<gene>
    <name evidence="2" type="ordered locus">CRES_0929</name>
</gene>
<dbReference type="Pfam" id="PF00753">
    <property type="entry name" value="Lactamase_B"/>
    <property type="match status" value="1"/>
</dbReference>
<name>F8E1C1_CORRG</name>
<proteinExistence type="predicted"/>
<dbReference type="PANTHER" id="PTHR46233">
    <property type="entry name" value="HYDROXYACYLGLUTATHIONE HYDROLASE GLOC"/>
    <property type="match status" value="1"/>
</dbReference>
<dbReference type="eggNOG" id="COG0491">
    <property type="taxonomic scope" value="Bacteria"/>
</dbReference>
<dbReference type="InterPro" id="IPR051453">
    <property type="entry name" value="MBL_Glyoxalase_II"/>
</dbReference>
<dbReference type="InterPro" id="IPR036866">
    <property type="entry name" value="RibonucZ/Hydroxyglut_hydro"/>
</dbReference>
<dbReference type="Proteomes" id="UP000000492">
    <property type="component" value="Chromosome"/>
</dbReference>
<dbReference type="InterPro" id="IPR001279">
    <property type="entry name" value="Metallo-B-lactamas"/>
</dbReference>
<dbReference type="HOGENOM" id="CLU_030571_5_4_11"/>
<dbReference type="SUPFAM" id="SSF56281">
    <property type="entry name" value="Metallo-hydrolase/oxidoreductase"/>
    <property type="match status" value="1"/>
</dbReference>